<dbReference type="SUPFAM" id="SSF50370">
    <property type="entry name" value="Ricin B-like lectins"/>
    <property type="match status" value="1"/>
</dbReference>
<dbReference type="EMBL" id="BMHE01000024">
    <property type="protein sequence ID" value="GFZ91594.1"/>
    <property type="molecule type" value="Genomic_DNA"/>
</dbReference>
<evidence type="ECO:0000313" key="2">
    <source>
        <dbReference type="EMBL" id="GFZ91594.1"/>
    </source>
</evidence>
<dbReference type="InterPro" id="IPR035992">
    <property type="entry name" value="Ricin_B-like_lectins"/>
</dbReference>
<feature type="domain" description="Ricin B lectin" evidence="1">
    <location>
        <begin position="81"/>
        <end position="153"/>
    </location>
</feature>
<organism evidence="2 3">
    <name type="scientific">Paenibacillus marchantiophytorum</name>
    <dbReference type="NCBI Taxonomy" id="1619310"/>
    <lineage>
        <taxon>Bacteria</taxon>
        <taxon>Bacillati</taxon>
        <taxon>Bacillota</taxon>
        <taxon>Bacilli</taxon>
        <taxon>Bacillales</taxon>
        <taxon>Paenibacillaceae</taxon>
        <taxon>Paenibacillus</taxon>
    </lineage>
</organism>
<sequence length="155" mass="16819">MNYGQGNGVRDDIHFIDIRTEKIHNNGTSGQFRTAPILVWTAKYGDLKMDGSLITNASQGVIDIGANTSNITFNTNPTANKMISANSGKAVEVFGGSTTEGAKISQWDYHGGKNQRWQLVDVGNGFSKLIIRKRDKVLDSVGSTADGARPTQWTD</sequence>
<reference evidence="3" key="1">
    <citation type="journal article" date="2019" name="Int. J. Syst. Evol. Microbiol.">
        <title>The Global Catalogue of Microorganisms (GCM) 10K type strain sequencing project: providing services to taxonomists for standard genome sequencing and annotation.</title>
        <authorList>
            <consortium name="The Broad Institute Genomics Platform"/>
            <consortium name="The Broad Institute Genome Sequencing Center for Infectious Disease"/>
            <person name="Wu L."/>
            <person name="Ma J."/>
        </authorList>
    </citation>
    <scope>NUCLEOTIDE SEQUENCE [LARGE SCALE GENOMIC DNA]</scope>
    <source>
        <strain evidence="3">CGMCC 1.15043</strain>
    </source>
</reference>
<protein>
    <recommendedName>
        <fullName evidence="1">Ricin B lectin domain-containing protein</fullName>
    </recommendedName>
</protein>
<gene>
    <name evidence="2" type="ORF">GCM10008018_42350</name>
</gene>
<comment type="caution">
    <text evidence="2">The sequence shown here is derived from an EMBL/GenBank/DDBJ whole genome shotgun (WGS) entry which is preliminary data.</text>
</comment>
<keyword evidence="3" id="KW-1185">Reference proteome</keyword>
<evidence type="ECO:0000313" key="3">
    <source>
        <dbReference type="Proteomes" id="UP000615455"/>
    </source>
</evidence>
<dbReference type="Gene3D" id="2.80.10.50">
    <property type="match status" value="1"/>
</dbReference>
<dbReference type="Proteomes" id="UP000615455">
    <property type="component" value="Unassembled WGS sequence"/>
</dbReference>
<dbReference type="InterPro" id="IPR000772">
    <property type="entry name" value="Ricin_B_lectin"/>
</dbReference>
<name>A0ABQ1EXG5_9BACL</name>
<dbReference type="RefSeq" id="WP_189014758.1">
    <property type="nucleotide sequence ID" value="NZ_BMHE01000024.1"/>
</dbReference>
<accession>A0ABQ1EXG5</accession>
<dbReference type="Pfam" id="PF14200">
    <property type="entry name" value="RicinB_lectin_2"/>
    <property type="match status" value="1"/>
</dbReference>
<proteinExistence type="predicted"/>
<evidence type="ECO:0000259" key="1">
    <source>
        <dbReference type="Pfam" id="PF14200"/>
    </source>
</evidence>